<reference evidence="2" key="1">
    <citation type="submission" date="2021-01" db="EMBL/GenBank/DDBJ databases">
        <authorList>
            <person name="Corre E."/>
            <person name="Pelletier E."/>
            <person name="Niang G."/>
            <person name="Scheremetjew M."/>
            <person name="Finn R."/>
            <person name="Kale V."/>
            <person name="Holt S."/>
            <person name="Cochrane G."/>
            <person name="Meng A."/>
            <person name="Brown T."/>
            <person name="Cohen L."/>
        </authorList>
    </citation>
    <scope>NUCLEOTIDE SEQUENCE</scope>
    <source>
        <strain evidence="2">CCMP1320</strain>
    </source>
</reference>
<evidence type="ECO:0000313" key="2">
    <source>
        <dbReference type="EMBL" id="CAE0506764.1"/>
    </source>
</evidence>
<dbReference type="InterPro" id="IPR012292">
    <property type="entry name" value="Globin/Proto"/>
</dbReference>
<proteinExistence type="predicted"/>
<dbReference type="InterPro" id="IPR009050">
    <property type="entry name" value="Globin-like_sf"/>
</dbReference>
<organism evidence="2">
    <name type="scientific">Dunaliella tertiolecta</name>
    <name type="common">Green alga</name>
    <dbReference type="NCBI Taxonomy" id="3047"/>
    <lineage>
        <taxon>Eukaryota</taxon>
        <taxon>Viridiplantae</taxon>
        <taxon>Chlorophyta</taxon>
        <taxon>core chlorophytes</taxon>
        <taxon>Chlorophyceae</taxon>
        <taxon>CS clade</taxon>
        <taxon>Chlamydomonadales</taxon>
        <taxon>Dunaliellaceae</taxon>
        <taxon>Dunaliella</taxon>
    </lineage>
</organism>
<dbReference type="SUPFAM" id="SSF46458">
    <property type="entry name" value="Globin-like"/>
    <property type="match status" value="1"/>
</dbReference>
<gene>
    <name evidence="2" type="ORF">DTER00134_LOCUS21840</name>
</gene>
<feature type="compositionally biased region" description="Low complexity" evidence="1">
    <location>
        <begin position="196"/>
        <end position="209"/>
    </location>
</feature>
<dbReference type="GO" id="GO:0019825">
    <property type="term" value="F:oxygen binding"/>
    <property type="evidence" value="ECO:0007669"/>
    <property type="project" value="InterPro"/>
</dbReference>
<evidence type="ECO:0000256" key="1">
    <source>
        <dbReference type="SAM" id="MobiDB-lite"/>
    </source>
</evidence>
<name>A0A7S3R9K3_DUNTE</name>
<sequence length="360" mass="38745">MEFGTSPRPCIHADWTNSASRCLQARQCTTAGLPSHQLQMDTRGSTGNLQNPVISPHLDTGEMVAAVVTALYNKLFYDPRTEPFFRNLDHSRVMAHFTGFLSCALGNRMPLSPKQVWLIHRDMLWSPARALQQASHAALAEGRHYPASNHSQASTSSTMLSSACPMMTADRPSADSDSAVVHHGCPVAGQSGHSQAASMTSADSDSTMSKSGLDGCPVAGPSWTAAGPSSMLGACPVTPTHRLSANSDSTSVHNGCPVAGHSQAEGGVGPPILRPDHVNILIEMLRDVLTELDAKEELINETTSLLHSLSWVFERGDIFDDPRNEEKQWQDSHSTQGFVDPHAYTNVDPWVLVAATVENC</sequence>
<dbReference type="Gene3D" id="1.10.490.10">
    <property type="entry name" value="Globins"/>
    <property type="match status" value="1"/>
</dbReference>
<dbReference type="AlphaFoldDB" id="A0A7S3R9K3"/>
<dbReference type="EMBL" id="HBIP01035894">
    <property type="protein sequence ID" value="CAE0506764.1"/>
    <property type="molecule type" value="Transcribed_RNA"/>
</dbReference>
<accession>A0A7S3R9K3</accession>
<feature type="region of interest" description="Disordered" evidence="1">
    <location>
        <begin position="166"/>
        <end position="212"/>
    </location>
</feature>
<dbReference type="GO" id="GO:0020037">
    <property type="term" value="F:heme binding"/>
    <property type="evidence" value="ECO:0007669"/>
    <property type="project" value="InterPro"/>
</dbReference>
<protein>
    <submittedName>
        <fullName evidence="2">Uncharacterized protein</fullName>
    </submittedName>
</protein>